<name>A0A7C4E120_CALS0</name>
<dbReference type="GO" id="GO:0016539">
    <property type="term" value="P:intein-mediated protein splicing"/>
    <property type="evidence" value="ECO:0007669"/>
    <property type="project" value="InterPro"/>
</dbReference>
<gene>
    <name evidence="2" type="ORF">ENT82_01025</name>
</gene>
<feature type="domain" description="DOD-type homing endonuclease" evidence="1">
    <location>
        <begin position="70"/>
        <end position="205"/>
    </location>
</feature>
<accession>A0A7C4E120</accession>
<evidence type="ECO:0000259" key="1">
    <source>
        <dbReference type="PROSITE" id="PS50819"/>
    </source>
</evidence>
<dbReference type="SUPFAM" id="SSF55608">
    <property type="entry name" value="Homing endonucleases"/>
    <property type="match status" value="1"/>
</dbReference>
<dbReference type="Pfam" id="PF14528">
    <property type="entry name" value="LAGLIDADG_3"/>
    <property type="match status" value="2"/>
</dbReference>
<dbReference type="InterPro" id="IPR004042">
    <property type="entry name" value="Intein_endonuc_central"/>
</dbReference>
<dbReference type="InterPro" id="IPR006142">
    <property type="entry name" value="INTEIN"/>
</dbReference>
<dbReference type="InterPro" id="IPR004860">
    <property type="entry name" value="LAGLIDADG_dom"/>
</dbReference>
<protein>
    <recommendedName>
        <fullName evidence="1">DOD-type homing endonuclease domain-containing protein</fullName>
    </recommendedName>
</protein>
<dbReference type="PROSITE" id="PS50819">
    <property type="entry name" value="INTEIN_ENDONUCLEASE"/>
    <property type="match status" value="1"/>
</dbReference>
<comment type="caution">
    <text evidence="2">The sequence shown here is derived from an EMBL/GenBank/DDBJ whole genome shotgun (WGS) entry which is preliminary data.</text>
</comment>
<dbReference type="EMBL" id="DTAD01000013">
    <property type="protein sequence ID" value="HGN89702.1"/>
    <property type="molecule type" value="Genomic_DNA"/>
</dbReference>
<reference evidence="2" key="1">
    <citation type="journal article" date="2020" name="mSystems">
        <title>Genome- and Community-Level Interaction Insights into Carbon Utilization and Element Cycling Functions of Hydrothermarchaeota in Hydrothermal Sediment.</title>
        <authorList>
            <person name="Zhou Z."/>
            <person name="Liu Y."/>
            <person name="Xu W."/>
            <person name="Pan J."/>
            <person name="Luo Z.H."/>
            <person name="Li M."/>
        </authorList>
    </citation>
    <scope>NUCLEOTIDE SEQUENCE [LARGE SCALE GENOMIC DNA]</scope>
    <source>
        <strain evidence="2">SpSt-613</strain>
    </source>
</reference>
<organism evidence="2">
    <name type="scientific">Caldiarchaeum subterraneum</name>
    <dbReference type="NCBI Taxonomy" id="311458"/>
    <lineage>
        <taxon>Archaea</taxon>
        <taxon>Nitrososphaerota</taxon>
        <taxon>Candidatus Caldarchaeales</taxon>
        <taxon>Candidatus Caldarchaeaceae</taxon>
        <taxon>Candidatus Caldarchaeum</taxon>
    </lineage>
</organism>
<evidence type="ECO:0000313" key="2">
    <source>
        <dbReference type="EMBL" id="HGN89702.1"/>
    </source>
</evidence>
<dbReference type="Gene3D" id="3.10.28.10">
    <property type="entry name" value="Homing endonucleases"/>
    <property type="match status" value="1"/>
</dbReference>
<dbReference type="GO" id="GO:0004519">
    <property type="term" value="F:endonuclease activity"/>
    <property type="evidence" value="ECO:0007669"/>
    <property type="project" value="InterPro"/>
</dbReference>
<dbReference type="PRINTS" id="PR00379">
    <property type="entry name" value="INTEIN"/>
</dbReference>
<sequence>MRIKLYDEVRRLRRQGLSYKRIIEVVRERYGVCLRKSNISYWTRGIHSPYNGIHIPSAEFLKPSRELAYIIGVVAGDGYVHRRSKPRKSYNPMYIGLRVKDREFAEEFSRCLGTVLKRKPPKLGWLKGLFVVELKCKVLYELLKKPLDIERIKRFIEHSIECRSAFLRGFFDSEGTIDKTGKIRVCNTDITLLGYVKQLMESLGIKTTGPHLLVKRGTAFIDPRNGKKYRTRKDVYVLYIRAESRLVFYQRIGFTIKRKQQRLEDFLIRTGRLSLQPNLPYFFLHSYLDEITYTTVQLYIICFGFRPKNIHGKSHHYGPDRMEQHFVGRGVGLLSWLGIPTA</sequence>
<proteinExistence type="predicted"/>
<dbReference type="InterPro" id="IPR027434">
    <property type="entry name" value="Homing_endonucl"/>
</dbReference>
<dbReference type="AlphaFoldDB" id="A0A7C4E120"/>